<dbReference type="VEuPathDB" id="AmoebaDB:EHI7A_171620"/>
<dbReference type="Gene3D" id="3.40.1280.10">
    <property type="match status" value="1"/>
</dbReference>
<name>A0A5K1VS80_ENTHI</name>
<dbReference type="GO" id="GO:0070037">
    <property type="term" value="F:rRNA (pseudouridine) methyltransferase activity"/>
    <property type="evidence" value="ECO:0007669"/>
    <property type="project" value="InterPro"/>
</dbReference>
<evidence type="ECO:0000256" key="2">
    <source>
        <dbReference type="ARBA" id="ARBA00008115"/>
    </source>
</evidence>
<keyword evidence="8" id="KW-0699">rRNA-binding</keyword>
<dbReference type="SUPFAM" id="SSF75217">
    <property type="entry name" value="alpha/beta knot"/>
    <property type="match status" value="1"/>
</dbReference>
<proteinExistence type="inferred from homology"/>
<dbReference type="InterPro" id="IPR029028">
    <property type="entry name" value="Alpha/beta_knot_MTases"/>
</dbReference>
<evidence type="ECO:0000256" key="6">
    <source>
        <dbReference type="ARBA" id="ARBA00022679"/>
    </source>
</evidence>
<dbReference type="InterPro" id="IPR005304">
    <property type="entry name" value="Rbsml_bgen_MeTrfase_EMG1/NEP1"/>
</dbReference>
<keyword evidence="7" id="KW-0949">S-adenosyl-L-methionine</keyword>
<dbReference type="GO" id="GO:0032040">
    <property type="term" value="C:small-subunit processome"/>
    <property type="evidence" value="ECO:0007669"/>
    <property type="project" value="TreeGrafter"/>
</dbReference>
<evidence type="ECO:0000256" key="4">
    <source>
        <dbReference type="ARBA" id="ARBA00022552"/>
    </source>
</evidence>
<keyword evidence="3" id="KW-0690">Ribosome biogenesis</keyword>
<reference evidence="11 12" key="1">
    <citation type="submission" date="2016-05" db="EMBL/GenBank/DDBJ databases">
        <title>First whole genome sequencing of Entamoeba histolytica HM1:IMSS-clone-6.</title>
        <authorList>
            <person name="Mukherjee Avik.K."/>
            <person name="Izumyama S."/>
            <person name="Nakada-Tsukui K."/>
            <person name="Nozaki T."/>
        </authorList>
    </citation>
    <scope>NUCLEOTIDE SEQUENCE [LARGE SCALE GENOMIC DNA]</scope>
    <source>
        <strain evidence="11 12">HM1:IMSS clone 6</strain>
    </source>
</reference>
<dbReference type="Pfam" id="PF03587">
    <property type="entry name" value="EMG1"/>
    <property type="match status" value="1"/>
</dbReference>
<dbReference type="VEuPathDB" id="AmoebaDB:KM1_267870"/>
<keyword evidence="5" id="KW-0489">Methyltransferase</keyword>
<evidence type="ECO:0000313" key="12">
    <source>
        <dbReference type="Proteomes" id="UP000078387"/>
    </source>
</evidence>
<comment type="subcellular location">
    <subcellularLocation>
        <location evidence="1">Nucleus</location>
        <location evidence="1">Nucleolus</location>
    </subcellularLocation>
</comment>
<evidence type="ECO:0000256" key="3">
    <source>
        <dbReference type="ARBA" id="ARBA00022517"/>
    </source>
</evidence>
<evidence type="ECO:0000313" key="11">
    <source>
        <dbReference type="EMBL" id="GAT91758.1"/>
    </source>
</evidence>
<comment type="caution">
    <text evidence="11">The sequence shown here is derived from an EMBL/GenBank/DDBJ whole genome shotgun (WGS) entry which is preliminary data.</text>
</comment>
<evidence type="ECO:0000256" key="10">
    <source>
        <dbReference type="ARBA" id="ARBA00023242"/>
    </source>
</evidence>
<dbReference type="EMBL" id="BDEQ01000001">
    <property type="protein sequence ID" value="GAT91758.1"/>
    <property type="molecule type" value="Genomic_DNA"/>
</dbReference>
<evidence type="ECO:0000256" key="7">
    <source>
        <dbReference type="ARBA" id="ARBA00022691"/>
    </source>
</evidence>
<evidence type="ECO:0000256" key="5">
    <source>
        <dbReference type="ARBA" id="ARBA00022603"/>
    </source>
</evidence>
<dbReference type="AlphaFoldDB" id="A0A5K1VS80"/>
<sequence>MTTRINIPKERNDKLEWKRLIVVLENAPLEPVKVGAVYKLASTDSPNTLKDLQKRGKDTTIYRPDILHYTLLTLLDSPLNKAGMLQIFIRTYNNTLIEVNPQLRIPRTYKRFAGLMVQLLHKLSIHAADGPDKLLSVIKNPVTQYFPPGAKVFGLSYASEKLVDINQSVAEAVKDDNCAVFVIGAFAHGHINIDYTDITLSISNYPLSAACVAGKVCSAFEKLWGVL</sequence>
<evidence type="ECO:0000256" key="8">
    <source>
        <dbReference type="ARBA" id="ARBA00022730"/>
    </source>
</evidence>
<dbReference type="CDD" id="cd18088">
    <property type="entry name" value="Nep1-like"/>
    <property type="match status" value="1"/>
</dbReference>
<dbReference type="OMA" id="VHNTFEL"/>
<dbReference type="PANTHER" id="PTHR12636:SF5">
    <property type="entry name" value="RIBOSOMAL RNA SMALL SUBUNIT METHYLTRANSFERASE NEP1"/>
    <property type="match status" value="1"/>
</dbReference>
<organism evidence="11 12">
    <name type="scientific">Entamoeba histolytica</name>
    <dbReference type="NCBI Taxonomy" id="5759"/>
    <lineage>
        <taxon>Eukaryota</taxon>
        <taxon>Amoebozoa</taxon>
        <taxon>Evosea</taxon>
        <taxon>Archamoebae</taxon>
        <taxon>Mastigamoebida</taxon>
        <taxon>Entamoebidae</taxon>
        <taxon>Entamoeba</taxon>
    </lineage>
</organism>
<dbReference type="VEuPathDB" id="AmoebaDB:EHI_044610"/>
<dbReference type="GO" id="GO:0070475">
    <property type="term" value="P:rRNA base methylation"/>
    <property type="evidence" value="ECO:0007669"/>
    <property type="project" value="InterPro"/>
</dbReference>
<keyword evidence="10" id="KW-0539">Nucleus</keyword>
<keyword evidence="9" id="KW-0694">RNA-binding</keyword>
<dbReference type="GO" id="GO:0019843">
    <property type="term" value="F:rRNA binding"/>
    <property type="evidence" value="ECO:0007669"/>
    <property type="project" value="UniProtKB-KW"/>
</dbReference>
<keyword evidence="6" id="KW-0808">Transferase</keyword>
<gene>
    <name evidence="11" type="ORF">CL6EHI_044610</name>
</gene>
<keyword evidence="4" id="KW-0698">rRNA processing</keyword>
<dbReference type="VEuPathDB" id="AmoebaDB:EHI8A_199820"/>
<evidence type="ECO:0000256" key="9">
    <source>
        <dbReference type="ARBA" id="ARBA00022884"/>
    </source>
</evidence>
<evidence type="ECO:0000256" key="1">
    <source>
        <dbReference type="ARBA" id="ARBA00004604"/>
    </source>
</evidence>
<comment type="similarity">
    <text evidence="2">Belongs to the class IV-like SAM-binding methyltransferase superfamily. RNA methyltransferase NEP1 family.</text>
</comment>
<accession>A0A5K1VS80</accession>
<protein>
    <submittedName>
        <fullName evidence="11">Ribosome biogenesis protein nep1 putative</fullName>
    </submittedName>
</protein>
<dbReference type="Proteomes" id="UP000078387">
    <property type="component" value="Unassembled WGS sequence"/>
</dbReference>
<dbReference type="VEuPathDB" id="AmoebaDB:EHI5A_204730"/>
<dbReference type="PANTHER" id="PTHR12636">
    <property type="entry name" value="NEP1/MRA1"/>
    <property type="match status" value="1"/>
</dbReference>
<dbReference type="InterPro" id="IPR029026">
    <property type="entry name" value="tRNA_m1G_MTases_N"/>
</dbReference>
<dbReference type="FunFam" id="3.40.1280.10:FF:000003">
    <property type="entry name" value="Ribosomal RNA small subunit methyltransferase"/>
    <property type="match status" value="1"/>
</dbReference>